<protein>
    <submittedName>
        <fullName evidence="9">Acyl-CoA dehydrogenase family protein</fullName>
    </submittedName>
</protein>
<comment type="similarity">
    <text evidence="2 5">Belongs to the acyl-CoA dehydrogenase family.</text>
</comment>
<evidence type="ECO:0000313" key="10">
    <source>
        <dbReference type="Proteomes" id="UP001348641"/>
    </source>
</evidence>
<evidence type="ECO:0000259" key="7">
    <source>
        <dbReference type="Pfam" id="PF02770"/>
    </source>
</evidence>
<sequence>MTLTHLTKHQSDRLGGFRAFADEHLAPLADGFDAEQTLSPEVVALLAERGYLGATVPEALGGAGMPMVEYGLLSEQLGRACQTVRNFVACQDMVALSLARWGTPEQRDRWLGRIVSGEVTAAFALTEPDVGSDAKAVATTATRDGEEIVLRGDKKWISFAQTADLFLVFASLEGQHTAFLVERNTPGLSVEPVRGLMGLRGSLLGRITLDDCRIPSARLLGRAGTGLAFVASNALDLGRYSTAWGAVGLAQACLEESARYAGRRVQYGTEIANHQLVQQMLADMATDTMAARLLCHHAGVSVEQGDPDAVHHTLMAKYRSSTVAVRAADHAVQIHGAQGIGAEAPVQRYYRDAKVLEIIEGTSQIQQTLLSGYAMKAARS</sequence>
<comment type="caution">
    <text evidence="9">The sequence shown here is derived from an EMBL/GenBank/DDBJ whole genome shotgun (WGS) entry which is preliminary data.</text>
</comment>
<dbReference type="PIRSF" id="PIRSF016578">
    <property type="entry name" value="HsaA"/>
    <property type="match status" value="1"/>
</dbReference>
<accession>A0ABU7KP24</accession>
<dbReference type="InterPro" id="IPR009075">
    <property type="entry name" value="AcylCo_DH/oxidase_C"/>
</dbReference>
<dbReference type="Pfam" id="PF02770">
    <property type="entry name" value="Acyl-CoA_dh_M"/>
    <property type="match status" value="1"/>
</dbReference>
<dbReference type="InterPro" id="IPR013786">
    <property type="entry name" value="AcylCoA_DH/ox_N"/>
</dbReference>
<proteinExistence type="inferred from homology"/>
<dbReference type="Proteomes" id="UP001348641">
    <property type="component" value="Unassembled WGS sequence"/>
</dbReference>
<evidence type="ECO:0000259" key="8">
    <source>
        <dbReference type="Pfam" id="PF02771"/>
    </source>
</evidence>
<evidence type="ECO:0000313" key="9">
    <source>
        <dbReference type="EMBL" id="MEE2050427.1"/>
    </source>
</evidence>
<feature type="domain" description="Acyl-CoA oxidase/dehydrogenase middle" evidence="7">
    <location>
        <begin position="122"/>
        <end position="212"/>
    </location>
</feature>
<dbReference type="InterPro" id="IPR006091">
    <property type="entry name" value="Acyl-CoA_Oxase/DH_mid-dom"/>
</dbReference>
<reference evidence="9 10" key="1">
    <citation type="submission" date="2023-07" db="EMBL/GenBank/DDBJ databases">
        <authorList>
            <person name="Girao M."/>
            <person name="Carvalho M.F."/>
        </authorList>
    </citation>
    <scope>NUCLEOTIDE SEQUENCE [LARGE SCALE GENOMIC DNA]</scope>
    <source>
        <strain evidence="9 10">66/93</strain>
    </source>
</reference>
<dbReference type="Pfam" id="PF00441">
    <property type="entry name" value="Acyl-CoA_dh_1"/>
    <property type="match status" value="1"/>
</dbReference>
<keyword evidence="5" id="KW-0560">Oxidoreductase</keyword>
<dbReference type="InterPro" id="IPR046373">
    <property type="entry name" value="Acyl-CoA_Oxase/DH_mid-dom_sf"/>
</dbReference>
<dbReference type="InterPro" id="IPR036250">
    <property type="entry name" value="AcylCo_DH-like_C"/>
</dbReference>
<evidence type="ECO:0000256" key="5">
    <source>
        <dbReference type="RuleBase" id="RU362125"/>
    </source>
</evidence>
<name>A0ABU7KP24_9ACTN</name>
<dbReference type="Gene3D" id="2.40.110.10">
    <property type="entry name" value="Butyryl-CoA Dehydrogenase, subunit A, domain 2"/>
    <property type="match status" value="1"/>
</dbReference>
<organism evidence="9 10">
    <name type="scientific">Nocardiopsis tropica</name>
    <dbReference type="NCBI Taxonomy" id="109330"/>
    <lineage>
        <taxon>Bacteria</taxon>
        <taxon>Bacillati</taxon>
        <taxon>Actinomycetota</taxon>
        <taxon>Actinomycetes</taxon>
        <taxon>Streptosporangiales</taxon>
        <taxon>Nocardiopsidaceae</taxon>
        <taxon>Nocardiopsis</taxon>
    </lineage>
</organism>
<dbReference type="PANTHER" id="PTHR43884:SF40">
    <property type="entry name" value="ACYL-COA DEHYDROGENASE"/>
    <property type="match status" value="1"/>
</dbReference>
<dbReference type="EMBL" id="JAUUCC010000015">
    <property type="protein sequence ID" value="MEE2050427.1"/>
    <property type="molecule type" value="Genomic_DNA"/>
</dbReference>
<evidence type="ECO:0000256" key="1">
    <source>
        <dbReference type="ARBA" id="ARBA00001974"/>
    </source>
</evidence>
<dbReference type="Gene3D" id="1.20.140.10">
    <property type="entry name" value="Butyryl-CoA Dehydrogenase, subunit A, domain 3"/>
    <property type="match status" value="1"/>
</dbReference>
<dbReference type="SUPFAM" id="SSF47203">
    <property type="entry name" value="Acyl-CoA dehydrogenase C-terminal domain-like"/>
    <property type="match status" value="1"/>
</dbReference>
<dbReference type="PANTHER" id="PTHR43884">
    <property type="entry name" value="ACYL-COA DEHYDROGENASE"/>
    <property type="match status" value="1"/>
</dbReference>
<dbReference type="RefSeq" id="WP_330157648.1">
    <property type="nucleotide sequence ID" value="NZ_BAAAJA010000046.1"/>
</dbReference>
<evidence type="ECO:0000256" key="4">
    <source>
        <dbReference type="ARBA" id="ARBA00022827"/>
    </source>
</evidence>
<keyword evidence="3 5" id="KW-0285">Flavoprotein</keyword>
<evidence type="ECO:0000259" key="6">
    <source>
        <dbReference type="Pfam" id="PF00441"/>
    </source>
</evidence>
<evidence type="ECO:0000256" key="2">
    <source>
        <dbReference type="ARBA" id="ARBA00009347"/>
    </source>
</evidence>
<evidence type="ECO:0000256" key="3">
    <source>
        <dbReference type="ARBA" id="ARBA00022630"/>
    </source>
</evidence>
<gene>
    <name evidence="9" type="ORF">Q8A49_07950</name>
</gene>
<keyword evidence="4 5" id="KW-0274">FAD</keyword>
<dbReference type="InterPro" id="IPR037069">
    <property type="entry name" value="AcylCoA_DH/ox_N_sf"/>
</dbReference>
<comment type="cofactor">
    <cofactor evidence="1 5">
        <name>FAD</name>
        <dbReference type="ChEBI" id="CHEBI:57692"/>
    </cofactor>
</comment>
<dbReference type="Gene3D" id="1.10.540.10">
    <property type="entry name" value="Acyl-CoA dehydrogenase/oxidase, N-terminal domain"/>
    <property type="match status" value="1"/>
</dbReference>
<dbReference type="Pfam" id="PF02771">
    <property type="entry name" value="Acyl-CoA_dh_N"/>
    <property type="match status" value="1"/>
</dbReference>
<feature type="domain" description="Acyl-CoA dehydrogenase/oxidase N-terminal" evidence="8">
    <location>
        <begin position="16"/>
        <end position="118"/>
    </location>
</feature>
<feature type="domain" description="Acyl-CoA dehydrogenase/oxidase C-terminal" evidence="6">
    <location>
        <begin position="230"/>
        <end position="369"/>
    </location>
</feature>
<dbReference type="InterPro" id="IPR009100">
    <property type="entry name" value="AcylCoA_DH/oxidase_NM_dom_sf"/>
</dbReference>
<dbReference type="SUPFAM" id="SSF56645">
    <property type="entry name" value="Acyl-CoA dehydrogenase NM domain-like"/>
    <property type="match status" value="1"/>
</dbReference>